<evidence type="ECO:0000313" key="2">
    <source>
        <dbReference type="EMBL" id="CTQ75855.1"/>
    </source>
</evidence>
<evidence type="ECO:0000256" key="1">
    <source>
        <dbReference type="SAM" id="SignalP"/>
    </source>
</evidence>
<name>A0A0M7AL40_9HYPH</name>
<dbReference type="SMR" id="A0A0M7AL40"/>
<dbReference type="RefSeq" id="WP_055673602.1">
    <property type="nucleotide sequence ID" value="NZ_CXWD01000023.1"/>
</dbReference>
<keyword evidence="3" id="KW-1185">Reference proteome</keyword>
<sequence length="270" mass="30051">MKRVLGAITAAMLAVSAWQASAQTLVLGLENVEYFPWQLPDGSGADLFLIKTAARNLGYAVDFRPVPWRRCLNEAGSNAIDGCFSASFEVSRMDLGVYPMADNRPDTSKALHADSYSLYVPTESNVGWTGSEFENLSGDIGAIYGYSIVTMLQNQGIGVFKADRLGQLFQLLLRDRLDGVAALTAHADHLIEQTPELNGRVRKVGPPLEAKYYYLLFSHGFTESNPEVVSAFYDEIKRVRKSPEYRENYEHIRRTHVEPHTLNYDPPGGL</sequence>
<accession>A0A0M7AL40</accession>
<proteinExistence type="predicted"/>
<dbReference type="EMBL" id="CXWD01000023">
    <property type="protein sequence ID" value="CTQ75855.1"/>
    <property type="molecule type" value="Genomic_DNA"/>
</dbReference>
<dbReference type="AlphaFoldDB" id="A0A0M7AL40"/>
<dbReference type="SUPFAM" id="SSF53850">
    <property type="entry name" value="Periplasmic binding protein-like II"/>
    <property type="match status" value="1"/>
</dbReference>
<protein>
    <submittedName>
        <fullName evidence="2">Bacterial extracellular solute-binding proteins, family 3</fullName>
    </submittedName>
</protein>
<evidence type="ECO:0000313" key="3">
    <source>
        <dbReference type="Proteomes" id="UP000053235"/>
    </source>
</evidence>
<feature type="chain" id="PRO_5005809571" evidence="1">
    <location>
        <begin position="23"/>
        <end position="270"/>
    </location>
</feature>
<reference evidence="3" key="1">
    <citation type="submission" date="2015-07" db="EMBL/GenBank/DDBJ databases">
        <authorList>
            <person name="Rodrigo-Torres Lidia"/>
            <person name="Arahal R.David."/>
        </authorList>
    </citation>
    <scope>NUCLEOTIDE SEQUENCE [LARGE SCALE GENOMIC DNA]</scope>
    <source>
        <strain evidence="3">CECT 5112</strain>
    </source>
</reference>
<dbReference type="Proteomes" id="UP000053235">
    <property type="component" value="Unassembled WGS sequence"/>
</dbReference>
<dbReference type="OrthoDB" id="6193186at2"/>
<organism evidence="2 3">
    <name type="scientific">Roseibium alexandrii</name>
    <dbReference type="NCBI Taxonomy" id="388408"/>
    <lineage>
        <taxon>Bacteria</taxon>
        <taxon>Pseudomonadati</taxon>
        <taxon>Pseudomonadota</taxon>
        <taxon>Alphaproteobacteria</taxon>
        <taxon>Hyphomicrobiales</taxon>
        <taxon>Stappiaceae</taxon>
        <taxon>Roseibium</taxon>
    </lineage>
</organism>
<keyword evidence="1" id="KW-0732">Signal</keyword>
<gene>
    <name evidence="2" type="ORF">LAX5112_04385</name>
</gene>
<dbReference type="STRING" id="388408.LAX5112_04385"/>
<dbReference type="Gene3D" id="3.40.190.10">
    <property type="entry name" value="Periplasmic binding protein-like II"/>
    <property type="match status" value="2"/>
</dbReference>
<feature type="signal peptide" evidence="1">
    <location>
        <begin position="1"/>
        <end position="22"/>
    </location>
</feature>